<dbReference type="EMBL" id="NQXA01000019">
    <property type="protein sequence ID" value="PHQ28146.1"/>
    <property type="molecule type" value="Genomic_DNA"/>
</dbReference>
<evidence type="ECO:0000313" key="2">
    <source>
        <dbReference type="Proteomes" id="UP000229433"/>
    </source>
</evidence>
<accession>A0A2G1VMZ1</accession>
<name>A0A2G1VMZ1_9FLAO</name>
<protein>
    <submittedName>
        <fullName evidence="1">Uncharacterized protein</fullName>
    </submittedName>
</protein>
<evidence type="ECO:0000313" key="1">
    <source>
        <dbReference type="EMBL" id="PHQ28146.1"/>
    </source>
</evidence>
<dbReference type="AlphaFoldDB" id="A0A2G1VMZ1"/>
<comment type="caution">
    <text evidence="1">The sequence shown here is derived from an EMBL/GenBank/DDBJ whole genome shotgun (WGS) entry which is preliminary data.</text>
</comment>
<organism evidence="1 2">
    <name type="scientific">Leeuwenhoekiella nanhaiensis</name>
    <dbReference type="NCBI Taxonomy" id="1655491"/>
    <lineage>
        <taxon>Bacteria</taxon>
        <taxon>Pseudomonadati</taxon>
        <taxon>Bacteroidota</taxon>
        <taxon>Flavobacteriia</taxon>
        <taxon>Flavobacteriales</taxon>
        <taxon>Flavobacteriaceae</taxon>
        <taxon>Leeuwenhoekiella</taxon>
    </lineage>
</organism>
<dbReference type="Proteomes" id="UP000229433">
    <property type="component" value="Unassembled WGS sequence"/>
</dbReference>
<keyword evidence="2" id="KW-1185">Reference proteome</keyword>
<dbReference type="RefSeq" id="WP_099647426.1">
    <property type="nucleotide sequence ID" value="NZ_KZ319300.1"/>
</dbReference>
<sequence>MNWEQIDTILKAQIANKSSIQDGYSQIKKVLTDNELLFVDIDIDKLKKEFDKWLADVITKEPIPKNIKSLYFGLATLAFPEIDDGKEQTTVYLAGSRLTPKQGEDWACDTAYFPNRRYLLPTEFEKIDNVIKSNDNLGGDYEVFVFNGLLNLLVLDALTDFKDSLMNYQDKKLGFFKTSKKRDSMHFGAGFDSGELYLLGELKNDY</sequence>
<proteinExistence type="predicted"/>
<dbReference type="OrthoDB" id="1424392at2"/>
<reference evidence="1 2" key="1">
    <citation type="submission" date="2017-08" db="EMBL/GenBank/DDBJ databases">
        <title>The whole genome shortgun sequences of strain Leeuwenhoekiella nanhaiensis G18 from the South China Sea.</title>
        <authorList>
            <person name="Liu Q."/>
        </authorList>
    </citation>
    <scope>NUCLEOTIDE SEQUENCE [LARGE SCALE GENOMIC DNA]</scope>
    <source>
        <strain evidence="1 2">G18</strain>
    </source>
</reference>
<gene>
    <name evidence="1" type="ORF">CJ305_16585</name>
</gene>